<organism evidence="12 13">
    <name type="scientific">Rozella allomycis (strain CSF55)</name>
    <dbReference type="NCBI Taxonomy" id="988480"/>
    <lineage>
        <taxon>Eukaryota</taxon>
        <taxon>Fungi</taxon>
        <taxon>Fungi incertae sedis</taxon>
        <taxon>Cryptomycota</taxon>
        <taxon>Cryptomycota incertae sedis</taxon>
        <taxon>Rozella</taxon>
    </lineage>
</organism>
<accession>A0A075AMU3</accession>
<keyword evidence="7" id="KW-0653">Protein transport</keyword>
<evidence type="ECO:0000256" key="11">
    <source>
        <dbReference type="SAM" id="Phobius"/>
    </source>
</evidence>
<evidence type="ECO:0000256" key="1">
    <source>
        <dbReference type="ARBA" id="ARBA00004477"/>
    </source>
</evidence>
<keyword evidence="5 11" id="KW-0812">Transmembrane</keyword>
<dbReference type="GO" id="GO:0031204">
    <property type="term" value="P:post-translational protein targeting to membrane, translocation"/>
    <property type="evidence" value="ECO:0007669"/>
    <property type="project" value="TreeGrafter"/>
</dbReference>
<dbReference type="GO" id="GO:0005789">
    <property type="term" value="C:endoplasmic reticulum membrane"/>
    <property type="evidence" value="ECO:0007669"/>
    <property type="project" value="UniProtKB-SubCell"/>
</dbReference>
<keyword evidence="4" id="KW-0813">Transport</keyword>
<keyword evidence="13" id="KW-1185">Reference proteome</keyword>
<dbReference type="OMA" id="PPGIWLF"/>
<protein>
    <recommendedName>
        <fullName evidence="3">Translocation protein SEC62</fullName>
    </recommendedName>
</protein>
<evidence type="ECO:0000256" key="5">
    <source>
        <dbReference type="ARBA" id="ARBA00022692"/>
    </source>
</evidence>
<dbReference type="OrthoDB" id="200187at2759"/>
<evidence type="ECO:0000256" key="2">
    <source>
        <dbReference type="ARBA" id="ARBA00010604"/>
    </source>
</evidence>
<evidence type="ECO:0000256" key="4">
    <source>
        <dbReference type="ARBA" id="ARBA00022448"/>
    </source>
</evidence>
<feature type="transmembrane region" description="Helical" evidence="11">
    <location>
        <begin position="140"/>
        <end position="172"/>
    </location>
</feature>
<dbReference type="InterPro" id="IPR004728">
    <property type="entry name" value="Sec62"/>
</dbReference>
<evidence type="ECO:0000256" key="9">
    <source>
        <dbReference type="ARBA" id="ARBA00023010"/>
    </source>
</evidence>
<dbReference type="HOGENOM" id="CLU_040936_1_0_1"/>
<dbReference type="Proteomes" id="UP000030755">
    <property type="component" value="Unassembled WGS sequence"/>
</dbReference>
<evidence type="ECO:0000256" key="10">
    <source>
        <dbReference type="ARBA" id="ARBA00023136"/>
    </source>
</evidence>
<evidence type="ECO:0000313" key="13">
    <source>
        <dbReference type="Proteomes" id="UP000030755"/>
    </source>
</evidence>
<reference evidence="12 13" key="1">
    <citation type="journal article" date="2013" name="Curr. Biol.">
        <title>Shared signatures of parasitism and phylogenomics unite Cryptomycota and microsporidia.</title>
        <authorList>
            <person name="James T.Y."/>
            <person name="Pelin A."/>
            <person name="Bonen L."/>
            <person name="Ahrendt S."/>
            <person name="Sain D."/>
            <person name="Corradi N."/>
            <person name="Stajich J.E."/>
        </authorList>
    </citation>
    <scope>NUCLEOTIDE SEQUENCE [LARGE SCALE GENOMIC DNA]</scope>
    <source>
        <strain evidence="12 13">CSF55</strain>
    </source>
</reference>
<gene>
    <name evidence="12" type="ORF">O9G_001503</name>
</gene>
<sequence length="211" mass="24312">MEETQLKRIANFLLSNIPIGDGVINEKRVKVFSGKLAVEALCSPLYLQKCKKGVPITNEKEALEVLSNLLEEGFYVKCKRSGNTRYFEPDVSREFTKEGFYTWVYEGSQWMTILGGVLLLLLAMTFVMFPLWPYTVRNGVWYLGMLAVGFIVFIMFLGVVRLILFVITFFALPPGIWLFPNLFEDVGFFESFVPLYEWHNSSVENVKSKRE</sequence>
<dbReference type="EMBL" id="KE561324">
    <property type="protein sequence ID" value="EPZ31029.1"/>
    <property type="molecule type" value="Genomic_DNA"/>
</dbReference>
<keyword evidence="9" id="KW-0811">Translocation</keyword>
<dbReference type="PANTHER" id="PTHR12443">
    <property type="entry name" value="TRANSLOCATION PROTEIN SEC62"/>
    <property type="match status" value="1"/>
</dbReference>
<evidence type="ECO:0000256" key="3">
    <source>
        <dbReference type="ARBA" id="ARBA00021257"/>
    </source>
</evidence>
<evidence type="ECO:0000256" key="6">
    <source>
        <dbReference type="ARBA" id="ARBA00022824"/>
    </source>
</evidence>
<dbReference type="AlphaFoldDB" id="A0A075AMU3"/>
<dbReference type="STRING" id="988480.A0A075AMU3"/>
<keyword evidence="10 11" id="KW-0472">Membrane</keyword>
<dbReference type="Pfam" id="PF03839">
    <property type="entry name" value="Sec62"/>
    <property type="match status" value="1"/>
</dbReference>
<comment type="subcellular location">
    <subcellularLocation>
        <location evidence="1">Endoplasmic reticulum membrane</location>
        <topology evidence="1">Multi-pass membrane protein</topology>
    </subcellularLocation>
</comment>
<evidence type="ECO:0000256" key="7">
    <source>
        <dbReference type="ARBA" id="ARBA00022927"/>
    </source>
</evidence>
<dbReference type="PANTHER" id="PTHR12443:SF9">
    <property type="entry name" value="TRANSLOCATION PROTEIN SEC62"/>
    <property type="match status" value="1"/>
</dbReference>
<keyword evidence="8 11" id="KW-1133">Transmembrane helix</keyword>
<evidence type="ECO:0000313" key="12">
    <source>
        <dbReference type="EMBL" id="EPZ31029.1"/>
    </source>
</evidence>
<proteinExistence type="inferred from homology"/>
<name>A0A075AMU3_ROZAC</name>
<comment type="similarity">
    <text evidence="2">Belongs to the SEC62 family.</text>
</comment>
<evidence type="ECO:0000256" key="8">
    <source>
        <dbReference type="ARBA" id="ARBA00022989"/>
    </source>
</evidence>
<feature type="transmembrane region" description="Helical" evidence="11">
    <location>
        <begin position="110"/>
        <end position="134"/>
    </location>
</feature>
<keyword evidence="6" id="KW-0256">Endoplasmic reticulum</keyword>